<dbReference type="NCBIfam" id="TIGR04056">
    <property type="entry name" value="OMP_RagA_SusC"/>
    <property type="match status" value="1"/>
</dbReference>
<evidence type="ECO:0000256" key="9">
    <source>
        <dbReference type="ARBA" id="ARBA00023237"/>
    </source>
</evidence>
<evidence type="ECO:0000256" key="10">
    <source>
        <dbReference type="PROSITE-ProRule" id="PRU01360"/>
    </source>
</evidence>
<dbReference type="Pfam" id="PF07715">
    <property type="entry name" value="Plug"/>
    <property type="match status" value="1"/>
</dbReference>
<dbReference type="InterPro" id="IPR023996">
    <property type="entry name" value="TonB-dep_OMP_SusC/RagA"/>
</dbReference>
<evidence type="ECO:0000259" key="13">
    <source>
        <dbReference type="Pfam" id="PF00593"/>
    </source>
</evidence>
<protein>
    <submittedName>
        <fullName evidence="15">SusC/RagA family TonB-linked outer membrane protein</fullName>
    </submittedName>
</protein>
<evidence type="ECO:0000256" key="1">
    <source>
        <dbReference type="ARBA" id="ARBA00004571"/>
    </source>
</evidence>
<evidence type="ECO:0000259" key="14">
    <source>
        <dbReference type="Pfam" id="PF07715"/>
    </source>
</evidence>
<keyword evidence="6 11" id="KW-0798">TonB box</keyword>
<evidence type="ECO:0000256" key="11">
    <source>
        <dbReference type="RuleBase" id="RU003357"/>
    </source>
</evidence>
<keyword evidence="5 12" id="KW-0732">Signal</keyword>
<dbReference type="PANTHER" id="PTHR30069:SF29">
    <property type="entry name" value="HEMOGLOBIN AND HEMOGLOBIN-HAPTOGLOBIN-BINDING PROTEIN 1-RELATED"/>
    <property type="match status" value="1"/>
</dbReference>
<evidence type="ECO:0000313" key="16">
    <source>
        <dbReference type="Proteomes" id="UP000261082"/>
    </source>
</evidence>
<name>A0A3E1QE95_9FLAO</name>
<evidence type="ECO:0000256" key="6">
    <source>
        <dbReference type="ARBA" id="ARBA00023077"/>
    </source>
</evidence>
<dbReference type="Proteomes" id="UP000261082">
    <property type="component" value="Unassembled WGS sequence"/>
</dbReference>
<evidence type="ECO:0000256" key="5">
    <source>
        <dbReference type="ARBA" id="ARBA00022729"/>
    </source>
</evidence>
<dbReference type="RefSeq" id="WP_117159530.1">
    <property type="nucleotide sequence ID" value="NZ_QVID01000001.1"/>
</dbReference>
<dbReference type="InterPro" id="IPR036942">
    <property type="entry name" value="Beta-barrel_TonB_sf"/>
</dbReference>
<keyword evidence="9 10" id="KW-0998">Cell outer membrane</keyword>
<keyword evidence="2 10" id="KW-0813">Transport</keyword>
<dbReference type="OrthoDB" id="9768177at2"/>
<feature type="signal peptide" evidence="12">
    <location>
        <begin position="1"/>
        <end position="24"/>
    </location>
</feature>
<dbReference type="InterPro" id="IPR023997">
    <property type="entry name" value="TonB-dep_OMP_SusC/RagA_CS"/>
</dbReference>
<feature type="domain" description="TonB-dependent receptor plug" evidence="14">
    <location>
        <begin position="120"/>
        <end position="253"/>
    </location>
</feature>
<comment type="caution">
    <text evidence="15">The sequence shown here is derived from an EMBL/GenBank/DDBJ whole genome shotgun (WGS) entry which is preliminary data.</text>
</comment>
<evidence type="ECO:0000256" key="12">
    <source>
        <dbReference type="SAM" id="SignalP"/>
    </source>
</evidence>
<evidence type="ECO:0000256" key="2">
    <source>
        <dbReference type="ARBA" id="ARBA00022448"/>
    </source>
</evidence>
<dbReference type="InterPro" id="IPR000531">
    <property type="entry name" value="Beta-barrel_TonB"/>
</dbReference>
<dbReference type="NCBIfam" id="TIGR04057">
    <property type="entry name" value="SusC_RagA_signa"/>
    <property type="match status" value="1"/>
</dbReference>
<dbReference type="InterPro" id="IPR008969">
    <property type="entry name" value="CarboxyPept-like_regulatory"/>
</dbReference>
<dbReference type="EMBL" id="QVID01000001">
    <property type="protein sequence ID" value="RFN60478.1"/>
    <property type="molecule type" value="Genomic_DNA"/>
</dbReference>
<dbReference type="GO" id="GO:0015344">
    <property type="term" value="F:siderophore uptake transmembrane transporter activity"/>
    <property type="evidence" value="ECO:0007669"/>
    <property type="project" value="TreeGrafter"/>
</dbReference>
<feature type="domain" description="TonB-dependent receptor-like beta-barrel" evidence="13">
    <location>
        <begin position="428"/>
        <end position="772"/>
    </location>
</feature>
<dbReference type="Gene3D" id="2.40.170.20">
    <property type="entry name" value="TonB-dependent receptor, beta-barrel domain"/>
    <property type="match status" value="1"/>
</dbReference>
<dbReference type="Gene3D" id="2.170.130.10">
    <property type="entry name" value="TonB-dependent receptor, plug domain"/>
    <property type="match status" value="1"/>
</dbReference>
<dbReference type="Pfam" id="PF00593">
    <property type="entry name" value="TonB_dep_Rec_b-barrel"/>
    <property type="match status" value="1"/>
</dbReference>
<gene>
    <name evidence="15" type="ORF">DZ858_05550</name>
</gene>
<evidence type="ECO:0000256" key="7">
    <source>
        <dbReference type="ARBA" id="ARBA00023136"/>
    </source>
</evidence>
<keyword evidence="4 10" id="KW-0812">Transmembrane</keyword>
<comment type="subcellular location">
    <subcellularLocation>
        <location evidence="1 10">Cell outer membrane</location>
        <topology evidence="1 10">Multi-pass membrane protein</topology>
    </subcellularLocation>
</comment>
<dbReference type="SUPFAM" id="SSF56935">
    <property type="entry name" value="Porins"/>
    <property type="match status" value="1"/>
</dbReference>
<dbReference type="GO" id="GO:0044718">
    <property type="term" value="P:siderophore transmembrane transport"/>
    <property type="evidence" value="ECO:0007669"/>
    <property type="project" value="TreeGrafter"/>
</dbReference>
<comment type="similarity">
    <text evidence="10 11">Belongs to the TonB-dependent receptor family.</text>
</comment>
<sequence>MKQNNFSHRYLLFLILLLPFFAFSQTTLTGTVIGEAGETVPFVNVIEKGTSNGTTTDVDGKFTIDVGEVPVVLVFSSLGFESQEFRAINRNPINITLGESAQALEEVVVTGLATSVKRTNSANAVASLSAEQITGTTPPPTLDGALYGKFPGAVVNANSGAPGGGLSVKLRGATSIQGNTQPLYIIDGVYVDNSSIAAGLNTVSAASAGGSASNQDNPTNRIADINPEDIANIEILKGASAAAIYGSRAAAGVVIITTKRGKAGETKFRFSQTTGWSEAINLLGVRDYTEERVLESFGEADLIAYRAARDAGRLVDYEDEIFGEKGIISITNFNMSGGSEKTKFFAGVTHNNEKGIVLNTGYEKTSLRLNLDHNPEDFLKFTLSSNYIYSSSDRGFFNNDNSGTTIGIALTRTRPWDQLFPNEDGIYPDHPNNGSNPLQTRDLVTNRETVNRLIMGGTANLDIYRADNSNLELILRGGIDFYGQQSRAIFPKELQFQKLSNGGLNGVSAQGDTQNKNYNLSAFLVHNYFTDSDINFRTQFGLTREYFNQNTELITATGLVASETNVDQAANTGVNQTRLLQEDSGFFAQEEVNFKDMFIATVGVRGDKSSNNGDANELFYYPKASLAVNLNEFDFWNEGSAWNQLKLRAAYGEAGNFPPFGALFTSYNAFTTDGILGISLIGVRGDANLKSERQKELEFGTDIGFFNGRVNLSATYYIKTIDDLILQANLEPTTGFTSQFVNAGSLENKGIEIGLNTTPILTDDIQWNLGINFFKNQSEVTQLDVPAFNTGAFGPSLGSFRIEEGQSATQIVGAYPEGLRVIGDAEPDFQMGFNSDLKYKDLQFTMLWQWKNGGDNVNLTTLLTDLNRTSHDYDDFGADPSGELPNGEYRPGAPPEVHVEDASYVRLREVGLYYTLQSEVLAGILNGSIDSIKFGVSGTNVLNFFDYNSYDPEVSNFGGGSIFTGVDVLPFPSSKRFLFNVSVNF</sequence>
<dbReference type="PROSITE" id="PS52016">
    <property type="entry name" value="TONB_DEPENDENT_REC_3"/>
    <property type="match status" value="1"/>
</dbReference>
<dbReference type="SUPFAM" id="SSF49464">
    <property type="entry name" value="Carboxypeptidase regulatory domain-like"/>
    <property type="match status" value="1"/>
</dbReference>
<keyword evidence="3 10" id="KW-1134">Transmembrane beta strand</keyword>
<dbReference type="InterPro" id="IPR039426">
    <property type="entry name" value="TonB-dep_rcpt-like"/>
</dbReference>
<proteinExistence type="inferred from homology"/>
<keyword evidence="8" id="KW-0675">Receptor</keyword>
<dbReference type="GO" id="GO:0009279">
    <property type="term" value="C:cell outer membrane"/>
    <property type="evidence" value="ECO:0007669"/>
    <property type="project" value="UniProtKB-SubCell"/>
</dbReference>
<dbReference type="InterPro" id="IPR012910">
    <property type="entry name" value="Plug_dom"/>
</dbReference>
<evidence type="ECO:0000256" key="4">
    <source>
        <dbReference type="ARBA" id="ARBA00022692"/>
    </source>
</evidence>
<organism evidence="15 16">
    <name type="scientific">Marixanthomonas ophiurae</name>
    <dbReference type="NCBI Taxonomy" id="387659"/>
    <lineage>
        <taxon>Bacteria</taxon>
        <taxon>Pseudomonadati</taxon>
        <taxon>Bacteroidota</taxon>
        <taxon>Flavobacteriia</taxon>
        <taxon>Flavobacteriales</taxon>
        <taxon>Flavobacteriaceae</taxon>
        <taxon>Marixanthomonas</taxon>
    </lineage>
</organism>
<feature type="chain" id="PRO_5017686459" evidence="12">
    <location>
        <begin position="25"/>
        <end position="985"/>
    </location>
</feature>
<dbReference type="InterPro" id="IPR037066">
    <property type="entry name" value="Plug_dom_sf"/>
</dbReference>
<evidence type="ECO:0000256" key="8">
    <source>
        <dbReference type="ARBA" id="ARBA00023170"/>
    </source>
</evidence>
<evidence type="ECO:0000313" key="15">
    <source>
        <dbReference type="EMBL" id="RFN60478.1"/>
    </source>
</evidence>
<dbReference type="AlphaFoldDB" id="A0A3E1QE95"/>
<accession>A0A3E1QE95</accession>
<evidence type="ECO:0000256" key="3">
    <source>
        <dbReference type="ARBA" id="ARBA00022452"/>
    </source>
</evidence>
<dbReference type="PANTHER" id="PTHR30069">
    <property type="entry name" value="TONB-DEPENDENT OUTER MEMBRANE RECEPTOR"/>
    <property type="match status" value="1"/>
</dbReference>
<keyword evidence="16" id="KW-1185">Reference proteome</keyword>
<keyword evidence="7 10" id="KW-0472">Membrane</keyword>
<dbReference type="Pfam" id="PF13715">
    <property type="entry name" value="CarbopepD_reg_2"/>
    <property type="match status" value="1"/>
</dbReference>
<reference evidence="15 16" key="1">
    <citation type="journal article" date="2007" name="Int. J. Syst. Evol. Microbiol.">
        <title>Marixanthomonas ophiurae gen. nov., sp. nov., a marine bacterium of the family Flavobacteriaceae isolated from a deep-sea brittle star.</title>
        <authorList>
            <person name="Romanenko L.A."/>
            <person name="Uchino M."/>
            <person name="Frolova G.M."/>
            <person name="Mikhailov V.V."/>
        </authorList>
    </citation>
    <scope>NUCLEOTIDE SEQUENCE [LARGE SCALE GENOMIC DNA]</scope>
    <source>
        <strain evidence="15 16">KMM 3046</strain>
    </source>
</reference>